<evidence type="ECO:0000313" key="2">
    <source>
        <dbReference type="EMBL" id="KAL0631756.1"/>
    </source>
</evidence>
<comment type="caution">
    <text evidence="2">The sequence shown here is derived from an EMBL/GenBank/DDBJ whole genome shotgun (WGS) entry which is preliminary data.</text>
</comment>
<dbReference type="Proteomes" id="UP001447188">
    <property type="component" value="Unassembled WGS sequence"/>
</dbReference>
<protein>
    <recommendedName>
        <fullName evidence="1">H-type lectin domain-containing protein</fullName>
    </recommendedName>
</protein>
<evidence type="ECO:0000313" key="3">
    <source>
        <dbReference type="Proteomes" id="UP001447188"/>
    </source>
</evidence>
<dbReference type="SUPFAM" id="SSF141086">
    <property type="entry name" value="Agglutinin HPA-like"/>
    <property type="match status" value="2"/>
</dbReference>
<dbReference type="InterPro" id="IPR037221">
    <property type="entry name" value="H-type_lectin_dom_sf"/>
</dbReference>
<organism evidence="2 3">
    <name type="scientific">Discina gigas</name>
    <dbReference type="NCBI Taxonomy" id="1032678"/>
    <lineage>
        <taxon>Eukaryota</taxon>
        <taxon>Fungi</taxon>
        <taxon>Dikarya</taxon>
        <taxon>Ascomycota</taxon>
        <taxon>Pezizomycotina</taxon>
        <taxon>Pezizomycetes</taxon>
        <taxon>Pezizales</taxon>
        <taxon>Discinaceae</taxon>
        <taxon>Discina</taxon>
    </lineage>
</organism>
<feature type="domain" description="H-type lectin" evidence="1">
    <location>
        <begin position="330"/>
        <end position="394"/>
    </location>
</feature>
<keyword evidence="3" id="KW-1185">Reference proteome</keyword>
<accession>A0ABR3G7G8</accession>
<dbReference type="EMBL" id="JBBBZM010000215">
    <property type="protein sequence ID" value="KAL0631756.1"/>
    <property type="molecule type" value="Genomic_DNA"/>
</dbReference>
<evidence type="ECO:0000259" key="1">
    <source>
        <dbReference type="Pfam" id="PF09458"/>
    </source>
</evidence>
<dbReference type="InterPro" id="IPR019019">
    <property type="entry name" value="H-type_lectin_domain"/>
</dbReference>
<gene>
    <name evidence="2" type="ORF">Q9L58_009385</name>
</gene>
<dbReference type="Pfam" id="PF09458">
    <property type="entry name" value="H_lectin"/>
    <property type="match status" value="2"/>
</dbReference>
<reference evidence="2 3" key="1">
    <citation type="submission" date="2024-02" db="EMBL/GenBank/DDBJ databases">
        <title>Discinaceae phylogenomics.</title>
        <authorList>
            <person name="Dirks A.C."/>
            <person name="James T.Y."/>
        </authorList>
    </citation>
    <scope>NUCLEOTIDE SEQUENCE [LARGE SCALE GENOMIC DNA]</scope>
    <source>
        <strain evidence="2 3">ACD0624</strain>
    </source>
</reference>
<dbReference type="Gene3D" id="2.60.40.2080">
    <property type="match status" value="2"/>
</dbReference>
<feature type="domain" description="H-type lectin" evidence="1">
    <location>
        <begin position="236"/>
        <end position="300"/>
    </location>
</feature>
<sequence length="395" mass="43220">MSCPPLDLAVTPAYRPAPHLLSGPGAFLTSDELTRYFEDFYTSLEFINTAPQMVFERLIGNLCVPVRAAIEKARQDSASKGSGAGITCLKETALAVLPPVVPAPADVEEEGWSTKQHVIRSCTVPDKCSTAEYTKAFLTTGEVYLSRFAIGLTSVRMSSFQSLIASASVTAPKVTGFNIKLSNYYRTPSANRFKRASCSWLELNNQDLDMQCGVWSHQVQQVWDEDEIFTPKNITHNITFSFPYAEAPQVLVWLKRMDVGSSADRSLRVLVSDITTVGFTLEVYPQPNTNICGLDVSWLACSVGRVGVAIGTFEVKKEINARARCEGNVAFQSGWFKTPPRVVVGITGFEIDKDISLGLSVRVVEVTGEGMKWRIDGGEDEDKMAAASGSFIAIE</sequence>
<name>A0ABR3G7G8_9PEZI</name>
<proteinExistence type="predicted"/>